<keyword evidence="1" id="KW-0472">Membrane</keyword>
<dbReference type="Proteomes" id="UP001443914">
    <property type="component" value="Unassembled WGS sequence"/>
</dbReference>
<dbReference type="AlphaFoldDB" id="A0AAW1HXS6"/>
<feature type="transmembrane region" description="Helical" evidence="1">
    <location>
        <begin position="62"/>
        <end position="83"/>
    </location>
</feature>
<keyword evidence="3" id="KW-1185">Reference proteome</keyword>
<evidence type="ECO:0000313" key="3">
    <source>
        <dbReference type="Proteomes" id="UP001443914"/>
    </source>
</evidence>
<gene>
    <name evidence="2" type="ORF">RND81_10G033500</name>
</gene>
<reference evidence="2" key="1">
    <citation type="submission" date="2024-03" db="EMBL/GenBank/DDBJ databases">
        <title>WGS assembly of Saponaria officinalis var. Norfolk2.</title>
        <authorList>
            <person name="Jenkins J."/>
            <person name="Shu S."/>
            <person name="Grimwood J."/>
            <person name="Barry K."/>
            <person name="Goodstein D."/>
            <person name="Schmutz J."/>
            <person name="Leebens-Mack J."/>
            <person name="Osbourn A."/>
        </authorList>
    </citation>
    <scope>NUCLEOTIDE SEQUENCE [LARGE SCALE GENOMIC DNA]</scope>
    <source>
        <strain evidence="2">JIC</strain>
    </source>
</reference>
<comment type="caution">
    <text evidence="2">The sequence shown here is derived from an EMBL/GenBank/DDBJ whole genome shotgun (WGS) entry which is preliminary data.</text>
</comment>
<accession>A0AAW1HXS6</accession>
<keyword evidence="1" id="KW-1133">Transmembrane helix</keyword>
<evidence type="ECO:0000256" key="1">
    <source>
        <dbReference type="SAM" id="Phobius"/>
    </source>
</evidence>
<proteinExistence type="predicted"/>
<evidence type="ECO:0000313" key="2">
    <source>
        <dbReference type="EMBL" id="KAK9681870.1"/>
    </source>
</evidence>
<sequence>MLYNDSCVSRTLSQIFLPETKAFRKSPTIPSTTSFSLLVIHLITTFVMTLHKLIVLKFSGDSGLLLLGIRAMKVLLKYLGILLEFRTFRTHSMTSFFMKYHHF</sequence>
<feature type="transmembrane region" description="Helical" evidence="1">
    <location>
        <begin position="35"/>
        <end position="56"/>
    </location>
</feature>
<name>A0AAW1HXS6_SAPOF</name>
<keyword evidence="1" id="KW-0812">Transmembrane</keyword>
<dbReference type="EMBL" id="JBDFQZ010000010">
    <property type="protein sequence ID" value="KAK9681870.1"/>
    <property type="molecule type" value="Genomic_DNA"/>
</dbReference>
<protein>
    <submittedName>
        <fullName evidence="2">Uncharacterized protein</fullName>
    </submittedName>
</protein>
<organism evidence="2 3">
    <name type="scientific">Saponaria officinalis</name>
    <name type="common">Common soapwort</name>
    <name type="synonym">Lychnis saponaria</name>
    <dbReference type="NCBI Taxonomy" id="3572"/>
    <lineage>
        <taxon>Eukaryota</taxon>
        <taxon>Viridiplantae</taxon>
        <taxon>Streptophyta</taxon>
        <taxon>Embryophyta</taxon>
        <taxon>Tracheophyta</taxon>
        <taxon>Spermatophyta</taxon>
        <taxon>Magnoliopsida</taxon>
        <taxon>eudicotyledons</taxon>
        <taxon>Gunneridae</taxon>
        <taxon>Pentapetalae</taxon>
        <taxon>Caryophyllales</taxon>
        <taxon>Caryophyllaceae</taxon>
        <taxon>Caryophylleae</taxon>
        <taxon>Saponaria</taxon>
    </lineage>
</organism>